<dbReference type="Gene3D" id="1.10.510.10">
    <property type="entry name" value="Transferase(Phosphotransferase) domain 1"/>
    <property type="match status" value="1"/>
</dbReference>
<dbReference type="PANTHER" id="PTHR47976:SF108">
    <property type="entry name" value="G-TYPE LECTIN S-RECEPTOR-LIKE SERINE_THREONINE-PROTEIN KINASE LECRK1"/>
    <property type="match status" value="1"/>
</dbReference>
<keyword evidence="2" id="KW-0418">Kinase</keyword>
<organism evidence="2 3">
    <name type="scientific">Cinnamomum micranthum f. kanehirae</name>
    <dbReference type="NCBI Taxonomy" id="337451"/>
    <lineage>
        <taxon>Eukaryota</taxon>
        <taxon>Viridiplantae</taxon>
        <taxon>Streptophyta</taxon>
        <taxon>Embryophyta</taxon>
        <taxon>Tracheophyta</taxon>
        <taxon>Spermatophyta</taxon>
        <taxon>Magnoliopsida</taxon>
        <taxon>Magnoliidae</taxon>
        <taxon>Laurales</taxon>
        <taxon>Lauraceae</taxon>
        <taxon>Cinnamomum</taxon>
    </lineage>
</organism>
<protein>
    <submittedName>
        <fullName evidence="2">G-type lectin S-receptor-like serine/threonine-protein kinase RLK1</fullName>
    </submittedName>
</protein>
<dbReference type="Proteomes" id="UP000283530">
    <property type="component" value="Unassembled WGS sequence"/>
</dbReference>
<dbReference type="GO" id="GO:0030246">
    <property type="term" value="F:carbohydrate binding"/>
    <property type="evidence" value="ECO:0007669"/>
    <property type="project" value="UniProtKB-KW"/>
</dbReference>
<comment type="caution">
    <text evidence="2">The sequence shown here is derived from an EMBL/GenBank/DDBJ whole genome shotgun (WGS) entry which is preliminary data.</text>
</comment>
<keyword evidence="2" id="KW-0675">Receptor</keyword>
<dbReference type="PANTHER" id="PTHR47976">
    <property type="entry name" value="G-TYPE LECTIN S-RECEPTOR-LIKE SERINE/THREONINE-PROTEIN KINASE SD2-5"/>
    <property type="match status" value="1"/>
</dbReference>
<gene>
    <name evidence="2" type="ORF">CKAN_02564900</name>
</gene>
<proteinExistence type="predicted"/>
<dbReference type="EMBL" id="QPKB01000012">
    <property type="protein sequence ID" value="RWR96271.1"/>
    <property type="molecule type" value="Genomic_DNA"/>
</dbReference>
<evidence type="ECO:0000256" key="1">
    <source>
        <dbReference type="ARBA" id="ARBA00022729"/>
    </source>
</evidence>
<evidence type="ECO:0000313" key="2">
    <source>
        <dbReference type="EMBL" id="RWR96271.1"/>
    </source>
</evidence>
<dbReference type="InterPro" id="IPR051343">
    <property type="entry name" value="G-type_lectin_kinases/EP1-like"/>
</dbReference>
<keyword evidence="3" id="KW-1185">Reference proteome</keyword>
<sequence length="93" mass="10410">MLQNGAHLEMAVSPNGLEPSLFVAMLQRREAGFAGGEDEEAMKDRKVLERMVMVAFWCVQDDPSLRPSMKRVVRMMSGVVEVSVPMNPCFLSH</sequence>
<accession>A0A443PZR5</accession>
<name>A0A443PZR5_9MAGN</name>
<reference evidence="2 3" key="1">
    <citation type="journal article" date="2019" name="Nat. Plants">
        <title>Stout camphor tree genome fills gaps in understanding of flowering plant genome evolution.</title>
        <authorList>
            <person name="Chaw S.M."/>
            <person name="Liu Y.C."/>
            <person name="Wu Y.W."/>
            <person name="Wang H.Y."/>
            <person name="Lin C.I."/>
            <person name="Wu C.S."/>
            <person name="Ke H.M."/>
            <person name="Chang L.Y."/>
            <person name="Hsu C.Y."/>
            <person name="Yang H.T."/>
            <person name="Sudianto E."/>
            <person name="Hsu M.H."/>
            <person name="Wu K.P."/>
            <person name="Wang L.N."/>
            <person name="Leebens-Mack J.H."/>
            <person name="Tsai I.J."/>
        </authorList>
    </citation>
    <scope>NUCLEOTIDE SEQUENCE [LARGE SCALE GENOMIC DNA]</scope>
    <source>
        <strain evidence="3">cv. Chaw 1501</strain>
        <tissue evidence="2">Young leaves</tissue>
    </source>
</reference>
<keyword evidence="2" id="KW-0808">Transferase</keyword>
<dbReference type="GO" id="GO:0016301">
    <property type="term" value="F:kinase activity"/>
    <property type="evidence" value="ECO:0007669"/>
    <property type="project" value="UniProtKB-KW"/>
</dbReference>
<evidence type="ECO:0000313" key="3">
    <source>
        <dbReference type="Proteomes" id="UP000283530"/>
    </source>
</evidence>
<dbReference type="AlphaFoldDB" id="A0A443PZR5"/>
<dbReference type="STRING" id="337451.A0A443PZR5"/>
<keyword evidence="1" id="KW-0732">Signal</keyword>
<dbReference type="OrthoDB" id="5857966at2759"/>
<keyword evidence="2" id="KW-0430">Lectin</keyword>